<keyword evidence="4" id="KW-1185">Reference proteome</keyword>
<evidence type="ECO:0000256" key="1">
    <source>
        <dbReference type="SAM" id="MobiDB-lite"/>
    </source>
</evidence>
<gene>
    <name evidence="3" type="ORF">NAF29_10550</name>
</gene>
<evidence type="ECO:0000313" key="3">
    <source>
        <dbReference type="EMBL" id="MCM2680103.1"/>
    </source>
</evidence>
<dbReference type="AlphaFoldDB" id="A0AA41W7Z3"/>
<sequence>MNHAEPTSEVTSHQHHHAEHSDHQSQAQSDDATKQHACCGPNDSGHDMSKILSSQFQLASLFAALAFSAIMMVLPVIKRLFCAMWFYCDTEPPKSGYPPLFMTTQRLLH</sequence>
<evidence type="ECO:0000256" key="2">
    <source>
        <dbReference type="SAM" id="Phobius"/>
    </source>
</evidence>
<dbReference type="RefSeq" id="WP_251261528.1">
    <property type="nucleotide sequence ID" value="NZ_JAMQGP010000004.1"/>
</dbReference>
<comment type="caution">
    <text evidence="3">The sequence shown here is derived from an EMBL/GenBank/DDBJ whole genome shotgun (WGS) entry which is preliminary data.</text>
</comment>
<dbReference type="Proteomes" id="UP001165393">
    <property type="component" value="Unassembled WGS sequence"/>
</dbReference>
<feature type="transmembrane region" description="Helical" evidence="2">
    <location>
        <begin position="56"/>
        <end position="77"/>
    </location>
</feature>
<keyword evidence="2" id="KW-1133">Transmembrane helix</keyword>
<name>A0AA41W7Z3_9GAMM</name>
<evidence type="ECO:0000313" key="4">
    <source>
        <dbReference type="Proteomes" id="UP001165393"/>
    </source>
</evidence>
<keyword evidence="2" id="KW-0812">Transmembrane</keyword>
<proteinExistence type="predicted"/>
<reference evidence="3 4" key="1">
    <citation type="journal article" date="2013" name="Antonie Van Leeuwenhoek">
        <title>Echinimonas agarilytica gen. nov., sp. nov., a new gammaproteobacterium isolated from the sea urchin Strongylocentrotus intermedius.</title>
        <authorList>
            <person name="Nedashkovskaya O.I."/>
            <person name="Stenkova A.M."/>
            <person name="Zhukova N.V."/>
            <person name="Van Trappen S."/>
            <person name="Lee J.S."/>
            <person name="Kim S.B."/>
        </authorList>
    </citation>
    <scope>NUCLEOTIDE SEQUENCE [LARGE SCALE GENOMIC DNA]</scope>
    <source>
        <strain evidence="3 4">KMM 6351</strain>
    </source>
</reference>
<dbReference type="EMBL" id="JAMQGP010000004">
    <property type="protein sequence ID" value="MCM2680103.1"/>
    <property type="molecule type" value="Genomic_DNA"/>
</dbReference>
<organism evidence="3 4">
    <name type="scientific">Echinimonas agarilytica</name>
    <dbReference type="NCBI Taxonomy" id="1215918"/>
    <lineage>
        <taxon>Bacteria</taxon>
        <taxon>Pseudomonadati</taxon>
        <taxon>Pseudomonadota</taxon>
        <taxon>Gammaproteobacteria</taxon>
        <taxon>Alteromonadales</taxon>
        <taxon>Echinimonadaceae</taxon>
        <taxon>Echinimonas</taxon>
    </lineage>
</organism>
<protein>
    <submittedName>
        <fullName evidence="3">Uncharacterized protein</fullName>
    </submittedName>
</protein>
<accession>A0AA41W7Z3</accession>
<keyword evidence="2" id="KW-0472">Membrane</keyword>
<feature type="region of interest" description="Disordered" evidence="1">
    <location>
        <begin position="1"/>
        <end position="41"/>
    </location>
</feature>